<feature type="transmembrane region" description="Helical" evidence="2">
    <location>
        <begin position="103"/>
        <end position="124"/>
    </location>
</feature>
<dbReference type="HOGENOM" id="CLU_1907357_0_0_1"/>
<sequence>MDKALKVHRQQSMDDRLPQGQSPLWKQHRTVESARCRLQENKVFALNTEPLVNVEGKGNTRVESRGASEAEADSSSGGSGGNGEGSKEVKAVKVWMSAHLARVGSTTTIFAFGMVLQMLFMLACQINRTSRRP</sequence>
<evidence type="ECO:0000313" key="3">
    <source>
        <dbReference type="EMBL" id="KIK72292.1"/>
    </source>
</evidence>
<protein>
    <submittedName>
        <fullName evidence="3">Uncharacterized protein</fullName>
    </submittedName>
</protein>
<dbReference type="AlphaFoldDB" id="A0A0D0BKV2"/>
<evidence type="ECO:0000256" key="2">
    <source>
        <dbReference type="SAM" id="Phobius"/>
    </source>
</evidence>
<dbReference type="InParanoid" id="A0A0D0BKV2"/>
<evidence type="ECO:0000313" key="4">
    <source>
        <dbReference type="Proteomes" id="UP000054538"/>
    </source>
</evidence>
<keyword evidence="4" id="KW-1185">Reference proteome</keyword>
<dbReference type="EMBL" id="KN830996">
    <property type="protein sequence ID" value="KIK72292.1"/>
    <property type="molecule type" value="Genomic_DNA"/>
</dbReference>
<keyword evidence="2" id="KW-0472">Membrane</keyword>
<proteinExistence type="predicted"/>
<evidence type="ECO:0000256" key="1">
    <source>
        <dbReference type="SAM" id="MobiDB-lite"/>
    </source>
</evidence>
<keyword evidence="2" id="KW-1133">Transmembrane helix</keyword>
<reference evidence="3 4" key="1">
    <citation type="submission" date="2014-04" db="EMBL/GenBank/DDBJ databases">
        <authorList>
            <consortium name="DOE Joint Genome Institute"/>
            <person name="Kuo A."/>
            <person name="Kohler A."/>
            <person name="Jargeat P."/>
            <person name="Nagy L.G."/>
            <person name="Floudas D."/>
            <person name="Copeland A."/>
            <person name="Barry K.W."/>
            <person name="Cichocki N."/>
            <person name="Veneault-Fourrey C."/>
            <person name="LaButti K."/>
            <person name="Lindquist E.A."/>
            <person name="Lipzen A."/>
            <person name="Lundell T."/>
            <person name="Morin E."/>
            <person name="Murat C."/>
            <person name="Sun H."/>
            <person name="Tunlid A."/>
            <person name="Henrissat B."/>
            <person name="Grigoriev I.V."/>
            <person name="Hibbett D.S."/>
            <person name="Martin F."/>
            <person name="Nordberg H.P."/>
            <person name="Cantor M.N."/>
            <person name="Hua S.X."/>
        </authorList>
    </citation>
    <scope>NUCLEOTIDE SEQUENCE [LARGE SCALE GENOMIC DNA]</scope>
    <source>
        <strain evidence="3 4">Ve08.2h10</strain>
    </source>
</reference>
<reference evidence="4" key="2">
    <citation type="submission" date="2015-01" db="EMBL/GenBank/DDBJ databases">
        <title>Evolutionary Origins and Diversification of the Mycorrhizal Mutualists.</title>
        <authorList>
            <consortium name="DOE Joint Genome Institute"/>
            <consortium name="Mycorrhizal Genomics Consortium"/>
            <person name="Kohler A."/>
            <person name="Kuo A."/>
            <person name="Nagy L.G."/>
            <person name="Floudas D."/>
            <person name="Copeland A."/>
            <person name="Barry K.W."/>
            <person name="Cichocki N."/>
            <person name="Veneault-Fourrey C."/>
            <person name="LaButti K."/>
            <person name="Lindquist E.A."/>
            <person name="Lipzen A."/>
            <person name="Lundell T."/>
            <person name="Morin E."/>
            <person name="Murat C."/>
            <person name="Riley R."/>
            <person name="Ohm R."/>
            <person name="Sun H."/>
            <person name="Tunlid A."/>
            <person name="Henrissat B."/>
            <person name="Grigoriev I.V."/>
            <person name="Hibbett D.S."/>
            <person name="Martin F."/>
        </authorList>
    </citation>
    <scope>NUCLEOTIDE SEQUENCE [LARGE SCALE GENOMIC DNA]</scope>
    <source>
        <strain evidence="4">Ve08.2h10</strain>
    </source>
</reference>
<feature type="region of interest" description="Disordered" evidence="1">
    <location>
        <begin position="1"/>
        <end position="28"/>
    </location>
</feature>
<name>A0A0D0BKV2_9AGAM</name>
<organism evidence="3 4">
    <name type="scientific">Paxillus rubicundulus Ve08.2h10</name>
    <dbReference type="NCBI Taxonomy" id="930991"/>
    <lineage>
        <taxon>Eukaryota</taxon>
        <taxon>Fungi</taxon>
        <taxon>Dikarya</taxon>
        <taxon>Basidiomycota</taxon>
        <taxon>Agaricomycotina</taxon>
        <taxon>Agaricomycetes</taxon>
        <taxon>Agaricomycetidae</taxon>
        <taxon>Boletales</taxon>
        <taxon>Paxilineae</taxon>
        <taxon>Paxillaceae</taxon>
        <taxon>Paxillus</taxon>
    </lineage>
</organism>
<feature type="compositionally biased region" description="Basic and acidic residues" evidence="1">
    <location>
        <begin position="1"/>
        <end position="17"/>
    </location>
</feature>
<keyword evidence="2" id="KW-0812">Transmembrane</keyword>
<feature type="region of interest" description="Disordered" evidence="1">
    <location>
        <begin position="54"/>
        <end position="87"/>
    </location>
</feature>
<gene>
    <name evidence="3" type="ORF">PAXRUDRAFT_22156</name>
</gene>
<feature type="compositionally biased region" description="Basic and acidic residues" evidence="1">
    <location>
        <begin position="58"/>
        <end position="68"/>
    </location>
</feature>
<accession>A0A0D0BKV2</accession>
<dbReference type="Proteomes" id="UP000054538">
    <property type="component" value="Unassembled WGS sequence"/>
</dbReference>